<keyword evidence="3" id="KW-1185">Reference proteome</keyword>
<name>A0ABV8FSX1_9ACTN</name>
<dbReference type="EMBL" id="JBHSBH010000015">
    <property type="protein sequence ID" value="MFC3999187.1"/>
    <property type="molecule type" value="Genomic_DNA"/>
</dbReference>
<sequence length="239" mass="23375">MSGALARTVAAELIKLRGLPAVPAAAAGTVGAGAALTAALAASAPRTDAVQVMAETVPFVQVGPILIGVLAVAAEYDGRQIATSLATTPNRPLLLASKAIASLVVIAATGAATVGAGLAAAWLTSAARGVDPPQIGDGWPAVGAAGHLVLIGLLALAVAALLRSLIPPLTTMLALVLVASPLLSGYTEHARWLPDRAGSALYLPGADTVLTPATGALVLAGWVAATALAAVTAFVGRDA</sequence>
<evidence type="ECO:0000313" key="2">
    <source>
        <dbReference type="EMBL" id="MFC3999187.1"/>
    </source>
</evidence>
<gene>
    <name evidence="2" type="ORF">ACFOVU_24930</name>
</gene>
<organism evidence="2 3">
    <name type="scientific">Nocardiopsis sediminis</name>
    <dbReference type="NCBI Taxonomy" id="1778267"/>
    <lineage>
        <taxon>Bacteria</taxon>
        <taxon>Bacillati</taxon>
        <taxon>Actinomycetota</taxon>
        <taxon>Actinomycetes</taxon>
        <taxon>Streptosporangiales</taxon>
        <taxon>Nocardiopsidaceae</taxon>
        <taxon>Nocardiopsis</taxon>
    </lineage>
</organism>
<evidence type="ECO:0000313" key="3">
    <source>
        <dbReference type="Proteomes" id="UP001595847"/>
    </source>
</evidence>
<feature type="transmembrane region" description="Helical" evidence="1">
    <location>
        <begin position="21"/>
        <end position="44"/>
    </location>
</feature>
<keyword evidence="1" id="KW-0812">Transmembrane</keyword>
<feature type="transmembrane region" description="Helical" evidence="1">
    <location>
        <begin position="213"/>
        <end position="235"/>
    </location>
</feature>
<feature type="transmembrane region" description="Helical" evidence="1">
    <location>
        <begin position="95"/>
        <end position="122"/>
    </location>
</feature>
<proteinExistence type="predicted"/>
<evidence type="ECO:0000256" key="1">
    <source>
        <dbReference type="SAM" id="Phobius"/>
    </source>
</evidence>
<keyword evidence="1" id="KW-0472">Membrane</keyword>
<comment type="caution">
    <text evidence="2">The sequence shown here is derived from an EMBL/GenBank/DDBJ whole genome shotgun (WGS) entry which is preliminary data.</text>
</comment>
<feature type="transmembrane region" description="Helical" evidence="1">
    <location>
        <begin position="169"/>
        <end position="186"/>
    </location>
</feature>
<feature type="transmembrane region" description="Helical" evidence="1">
    <location>
        <begin position="56"/>
        <end position="74"/>
    </location>
</feature>
<protein>
    <submittedName>
        <fullName evidence="2">ABC transporter permease</fullName>
    </submittedName>
</protein>
<dbReference type="Proteomes" id="UP001595847">
    <property type="component" value="Unassembled WGS sequence"/>
</dbReference>
<accession>A0ABV8FSX1</accession>
<feature type="transmembrane region" description="Helical" evidence="1">
    <location>
        <begin position="142"/>
        <end position="162"/>
    </location>
</feature>
<reference evidence="3" key="1">
    <citation type="journal article" date="2019" name="Int. J. Syst. Evol. Microbiol.">
        <title>The Global Catalogue of Microorganisms (GCM) 10K type strain sequencing project: providing services to taxonomists for standard genome sequencing and annotation.</title>
        <authorList>
            <consortium name="The Broad Institute Genomics Platform"/>
            <consortium name="The Broad Institute Genome Sequencing Center for Infectious Disease"/>
            <person name="Wu L."/>
            <person name="Ma J."/>
        </authorList>
    </citation>
    <scope>NUCLEOTIDE SEQUENCE [LARGE SCALE GENOMIC DNA]</scope>
    <source>
        <strain evidence="3">TBRC 1826</strain>
    </source>
</reference>
<dbReference type="RefSeq" id="WP_378537474.1">
    <property type="nucleotide sequence ID" value="NZ_JBHSBH010000015.1"/>
</dbReference>
<keyword evidence="1" id="KW-1133">Transmembrane helix</keyword>